<organism evidence="2 3">
    <name type="scientific">Mycena pura</name>
    <dbReference type="NCBI Taxonomy" id="153505"/>
    <lineage>
        <taxon>Eukaryota</taxon>
        <taxon>Fungi</taxon>
        <taxon>Dikarya</taxon>
        <taxon>Basidiomycota</taxon>
        <taxon>Agaricomycotina</taxon>
        <taxon>Agaricomycetes</taxon>
        <taxon>Agaricomycetidae</taxon>
        <taxon>Agaricales</taxon>
        <taxon>Marasmiineae</taxon>
        <taxon>Mycenaceae</taxon>
        <taxon>Mycena</taxon>
    </lineage>
</organism>
<gene>
    <name evidence="2" type="ORF">GGX14DRAFT_541371</name>
</gene>
<dbReference type="Proteomes" id="UP001219525">
    <property type="component" value="Unassembled WGS sequence"/>
</dbReference>
<evidence type="ECO:0000313" key="3">
    <source>
        <dbReference type="Proteomes" id="UP001219525"/>
    </source>
</evidence>
<evidence type="ECO:0000313" key="2">
    <source>
        <dbReference type="EMBL" id="KAJ7218410.1"/>
    </source>
</evidence>
<comment type="caution">
    <text evidence="2">The sequence shown here is derived from an EMBL/GenBank/DDBJ whole genome shotgun (WGS) entry which is preliminary data.</text>
</comment>
<name>A0AAD6VNK7_9AGAR</name>
<protein>
    <submittedName>
        <fullName evidence="2">Uncharacterized protein</fullName>
    </submittedName>
</protein>
<feature type="region of interest" description="Disordered" evidence="1">
    <location>
        <begin position="252"/>
        <end position="278"/>
    </location>
</feature>
<accession>A0AAD6VNK7</accession>
<keyword evidence="3" id="KW-1185">Reference proteome</keyword>
<reference evidence="2" key="1">
    <citation type="submission" date="2023-03" db="EMBL/GenBank/DDBJ databases">
        <title>Massive genome expansion in bonnet fungi (Mycena s.s.) driven by repeated elements and novel gene families across ecological guilds.</title>
        <authorList>
            <consortium name="Lawrence Berkeley National Laboratory"/>
            <person name="Harder C.B."/>
            <person name="Miyauchi S."/>
            <person name="Viragh M."/>
            <person name="Kuo A."/>
            <person name="Thoen E."/>
            <person name="Andreopoulos B."/>
            <person name="Lu D."/>
            <person name="Skrede I."/>
            <person name="Drula E."/>
            <person name="Henrissat B."/>
            <person name="Morin E."/>
            <person name="Kohler A."/>
            <person name="Barry K."/>
            <person name="LaButti K."/>
            <person name="Morin E."/>
            <person name="Salamov A."/>
            <person name="Lipzen A."/>
            <person name="Mereny Z."/>
            <person name="Hegedus B."/>
            <person name="Baldrian P."/>
            <person name="Stursova M."/>
            <person name="Weitz H."/>
            <person name="Taylor A."/>
            <person name="Grigoriev I.V."/>
            <person name="Nagy L.G."/>
            <person name="Martin F."/>
            <person name="Kauserud H."/>
        </authorList>
    </citation>
    <scope>NUCLEOTIDE SEQUENCE</scope>
    <source>
        <strain evidence="2">9144</strain>
    </source>
</reference>
<proteinExistence type="predicted"/>
<evidence type="ECO:0000256" key="1">
    <source>
        <dbReference type="SAM" id="MobiDB-lite"/>
    </source>
</evidence>
<sequence length="357" mass="38526">MSMGPFPSPTPILMAIVRVQTCHGNVDDDESSVEKWFRVYLAAVPRHSPADTPWQQCHGRGPAFSSDAYGFANNVVIGQRQADAARACVCGHDALRVCAGERDARADVSGDYGYYGATGPGKKTGGRGRRLQHSAMRQVPAFGSMHMQGSGGDTAVCARRVWSRWGWRHCPRQMCFRSGRRLAGGGAERGGELEAWADTEAVSPANRRDGHGAHRNVQCAGLQKGWYIAIRQGQTRRWGNVYIPDRTARHGSVRQRKRLAMEHSPSAGRGGRGAAASDGGAASAKQYLLTVGTTRHGGIGGCACDISCNSAGRRGLMRGARARPHERLHETETEESLGGIVEDRKLRTVVLSEGLAR</sequence>
<dbReference type="EMBL" id="JARJCW010000012">
    <property type="protein sequence ID" value="KAJ7218410.1"/>
    <property type="molecule type" value="Genomic_DNA"/>
</dbReference>
<dbReference type="AlphaFoldDB" id="A0AAD6VNK7"/>